<keyword evidence="12" id="KW-0418">Kinase</keyword>
<dbReference type="OrthoDB" id="9760839at2"/>
<comment type="function">
    <text evidence="17">Member of the two-component regulatory system NreB/NreC involved in the control of dissimilatory nitrate/nitrite reduction in response to oxygen. NreB functions as a direct oxygen sensor histidine kinase which is autophosphorylated, in the absence of oxygen, probably at the conserved histidine residue, and transfers its phosphate group probably to a conserved aspartate residue of NreC. NreB/NreC activates the expression of the nitrate (narGHJI) and nitrite (nir) reductase operons, as well as the putative nitrate transporter gene narT.</text>
</comment>
<dbReference type="STRING" id="1850246.LPB138_02050"/>
<dbReference type="PANTHER" id="PTHR24421:SF10">
    <property type="entry name" value="NITRATE_NITRITE SENSOR PROTEIN NARQ"/>
    <property type="match status" value="1"/>
</dbReference>
<dbReference type="InterPro" id="IPR011712">
    <property type="entry name" value="Sig_transdc_His_kin_sub3_dim/P"/>
</dbReference>
<keyword evidence="10" id="KW-0479">Metal-binding</keyword>
<proteinExistence type="predicted"/>
<dbReference type="Gene3D" id="1.20.5.1930">
    <property type="match status" value="1"/>
</dbReference>
<keyword evidence="19" id="KW-1133">Transmembrane helix</keyword>
<evidence type="ECO:0000256" key="19">
    <source>
        <dbReference type="SAM" id="Phobius"/>
    </source>
</evidence>
<evidence type="ECO:0000256" key="17">
    <source>
        <dbReference type="ARBA" id="ARBA00024827"/>
    </source>
</evidence>
<comment type="cofactor">
    <cofactor evidence="2">
        <name>[4Fe-4S] cluster</name>
        <dbReference type="ChEBI" id="CHEBI:49883"/>
    </cofactor>
</comment>
<dbReference type="PROSITE" id="PS50109">
    <property type="entry name" value="HIS_KIN"/>
    <property type="match status" value="1"/>
</dbReference>
<dbReference type="EMBL" id="CP017478">
    <property type="protein sequence ID" value="AOW19533.1"/>
    <property type="molecule type" value="Genomic_DNA"/>
</dbReference>
<keyword evidence="8" id="KW-0597">Phosphoprotein</keyword>
<dbReference type="PANTHER" id="PTHR24421">
    <property type="entry name" value="NITRATE/NITRITE SENSOR PROTEIN NARX-RELATED"/>
    <property type="match status" value="1"/>
</dbReference>
<dbReference type="SMART" id="SM00387">
    <property type="entry name" value="HATPase_c"/>
    <property type="match status" value="1"/>
</dbReference>
<dbReference type="GO" id="GO:0046872">
    <property type="term" value="F:metal ion binding"/>
    <property type="evidence" value="ECO:0007669"/>
    <property type="project" value="UniProtKB-KW"/>
</dbReference>
<keyword evidence="20" id="KW-0732">Signal</keyword>
<dbReference type="GO" id="GO:0016020">
    <property type="term" value="C:membrane"/>
    <property type="evidence" value="ECO:0007669"/>
    <property type="project" value="InterPro"/>
</dbReference>
<dbReference type="GO" id="GO:0051539">
    <property type="term" value="F:4 iron, 4 sulfur cluster binding"/>
    <property type="evidence" value="ECO:0007669"/>
    <property type="project" value="UniProtKB-KW"/>
</dbReference>
<organism evidence="22 23">
    <name type="scientific">Urechidicola croceus</name>
    <dbReference type="NCBI Taxonomy" id="1850246"/>
    <lineage>
        <taxon>Bacteria</taxon>
        <taxon>Pseudomonadati</taxon>
        <taxon>Bacteroidota</taxon>
        <taxon>Flavobacteriia</taxon>
        <taxon>Flavobacteriales</taxon>
        <taxon>Flavobacteriaceae</taxon>
        <taxon>Urechidicola</taxon>
    </lineage>
</organism>
<evidence type="ECO:0000256" key="8">
    <source>
        <dbReference type="ARBA" id="ARBA00022553"/>
    </source>
</evidence>
<evidence type="ECO:0000256" key="7">
    <source>
        <dbReference type="ARBA" id="ARBA00022490"/>
    </source>
</evidence>
<dbReference type="EC" id="2.7.13.3" evidence="4"/>
<dbReference type="InterPro" id="IPR050482">
    <property type="entry name" value="Sensor_HK_TwoCompSys"/>
</dbReference>
<keyword evidence="16" id="KW-0411">Iron-sulfur</keyword>
<feature type="signal peptide" evidence="20">
    <location>
        <begin position="1"/>
        <end position="21"/>
    </location>
</feature>
<evidence type="ECO:0000256" key="1">
    <source>
        <dbReference type="ARBA" id="ARBA00000085"/>
    </source>
</evidence>
<evidence type="ECO:0000256" key="2">
    <source>
        <dbReference type="ARBA" id="ARBA00001966"/>
    </source>
</evidence>
<keyword evidence="13" id="KW-0067">ATP-binding</keyword>
<keyword evidence="9" id="KW-0808">Transferase</keyword>
<keyword evidence="6" id="KW-0004">4Fe-4S</keyword>
<evidence type="ECO:0000313" key="22">
    <source>
        <dbReference type="EMBL" id="AOW19533.1"/>
    </source>
</evidence>
<dbReference type="Proteomes" id="UP000176050">
    <property type="component" value="Chromosome"/>
</dbReference>
<dbReference type="GO" id="GO:0005524">
    <property type="term" value="F:ATP binding"/>
    <property type="evidence" value="ECO:0007669"/>
    <property type="project" value="UniProtKB-KW"/>
</dbReference>
<accession>A0A1D8P4M9</accession>
<name>A0A1D8P4M9_9FLAO</name>
<dbReference type="InterPro" id="IPR004358">
    <property type="entry name" value="Sig_transdc_His_kin-like_C"/>
</dbReference>
<evidence type="ECO:0000313" key="23">
    <source>
        <dbReference type="Proteomes" id="UP000176050"/>
    </source>
</evidence>
<evidence type="ECO:0000256" key="3">
    <source>
        <dbReference type="ARBA" id="ARBA00004496"/>
    </source>
</evidence>
<evidence type="ECO:0000256" key="11">
    <source>
        <dbReference type="ARBA" id="ARBA00022741"/>
    </source>
</evidence>
<evidence type="ECO:0000256" key="20">
    <source>
        <dbReference type="SAM" id="SignalP"/>
    </source>
</evidence>
<keyword evidence="19" id="KW-0472">Membrane</keyword>
<dbReference type="KEGG" id="lul:LPB138_02050"/>
<evidence type="ECO:0000256" key="14">
    <source>
        <dbReference type="ARBA" id="ARBA00023004"/>
    </source>
</evidence>
<evidence type="ECO:0000256" key="6">
    <source>
        <dbReference type="ARBA" id="ARBA00022485"/>
    </source>
</evidence>
<dbReference type="GO" id="GO:0005737">
    <property type="term" value="C:cytoplasm"/>
    <property type="evidence" value="ECO:0007669"/>
    <property type="project" value="UniProtKB-SubCell"/>
</dbReference>
<protein>
    <recommendedName>
        <fullName evidence="5">Oxygen sensor histidine kinase NreB</fullName>
        <ecNumber evidence="4">2.7.13.3</ecNumber>
    </recommendedName>
    <alternativeName>
        <fullName evidence="18">Nitrogen regulation protein B</fullName>
    </alternativeName>
</protein>
<comment type="catalytic activity">
    <reaction evidence="1">
        <text>ATP + protein L-histidine = ADP + protein N-phospho-L-histidine.</text>
        <dbReference type="EC" id="2.7.13.3"/>
    </reaction>
</comment>
<evidence type="ECO:0000256" key="4">
    <source>
        <dbReference type="ARBA" id="ARBA00012438"/>
    </source>
</evidence>
<keyword evidence="15" id="KW-0902">Two-component regulatory system</keyword>
<evidence type="ECO:0000256" key="9">
    <source>
        <dbReference type="ARBA" id="ARBA00022679"/>
    </source>
</evidence>
<dbReference type="CDD" id="cd16917">
    <property type="entry name" value="HATPase_UhpB-NarQ-NarX-like"/>
    <property type="match status" value="1"/>
</dbReference>
<comment type="subcellular location">
    <subcellularLocation>
        <location evidence="3">Cytoplasm</location>
    </subcellularLocation>
</comment>
<dbReference type="Pfam" id="PF02518">
    <property type="entry name" value="HATPase_c"/>
    <property type="match status" value="1"/>
</dbReference>
<gene>
    <name evidence="22" type="ORF">LPB138_02050</name>
</gene>
<evidence type="ECO:0000259" key="21">
    <source>
        <dbReference type="PROSITE" id="PS50109"/>
    </source>
</evidence>
<dbReference type="GO" id="GO:0000155">
    <property type="term" value="F:phosphorelay sensor kinase activity"/>
    <property type="evidence" value="ECO:0007669"/>
    <property type="project" value="InterPro"/>
</dbReference>
<evidence type="ECO:0000256" key="18">
    <source>
        <dbReference type="ARBA" id="ARBA00030800"/>
    </source>
</evidence>
<keyword evidence="11" id="KW-0547">Nucleotide-binding</keyword>
<evidence type="ECO:0000256" key="10">
    <source>
        <dbReference type="ARBA" id="ARBA00022723"/>
    </source>
</evidence>
<dbReference type="AlphaFoldDB" id="A0A1D8P4M9"/>
<sequence length="626" mass="72824">MLKKKLAILFFLIYYFSSASTELEKSIYLIKTNDYTNARNYIKGINNQSLKDELIDYLNIIELGKFNNISEIEIDTLKRQNSTQIIHSLNKSLEYYLVNGNELKAFNLLKATLNDAKENNDNILVCESLKLILEIYNRFAISIGDISYQYFIDEYKKYAYDDFERKNVKFFEYRISLRYHYNNPSKIEPLYIEINNLFKNDTLSFTKTKLNLTNALYQEKIKGNLDSSLYYLNKAKYFLTTNNGYFENERFNATQINLAALEFKKKNYSEAIKLLDSIQFQNNDYLNKLLKNYVSYWKFQVYNSLNEPSNSNKYQIEFLQGILSQNQSKNLQEVAEFETKYQTEKKEKENILLKTNVEKQQRQKRNILLGTLGLMIFGGVTTSLFLKNSRKKRLLAEKQEQIEKQKVSTLLKDQEINSINAMIEGQEKERKRIAEDLHDDIGSVLTTLKLHFENFKINEKKKIFSQTELINKSEELLDEAYTKVRSMAHSKNSGVIANQGLLVAIQNMADKVSSSNKITVEVIDHGLENRLENSLELNIFRIIQELVANSIKHANATNIFIHLTNHEDSLNIMVEDNGKGFNTKHVKTNDGMGLHSIEKRIEHMEGTIIIESEINKGTTTIIDLPL</sequence>
<dbReference type="InterPro" id="IPR036890">
    <property type="entry name" value="HATPase_C_sf"/>
</dbReference>
<dbReference type="GO" id="GO:0046983">
    <property type="term" value="F:protein dimerization activity"/>
    <property type="evidence" value="ECO:0007669"/>
    <property type="project" value="InterPro"/>
</dbReference>
<feature type="transmembrane region" description="Helical" evidence="19">
    <location>
        <begin position="367"/>
        <end position="386"/>
    </location>
</feature>
<reference evidence="22 23" key="1">
    <citation type="submission" date="2016-10" db="EMBL/GenBank/DDBJ databases">
        <title>Lutibacter sp. LPB0138, isolated from marine gastropod.</title>
        <authorList>
            <person name="Kim E."/>
            <person name="Yi H."/>
        </authorList>
    </citation>
    <scope>NUCLEOTIDE SEQUENCE [LARGE SCALE GENOMIC DNA]</scope>
    <source>
        <strain evidence="22 23">LPB0138</strain>
    </source>
</reference>
<dbReference type="InterPro" id="IPR003594">
    <property type="entry name" value="HATPase_dom"/>
</dbReference>
<evidence type="ECO:0000256" key="5">
    <source>
        <dbReference type="ARBA" id="ARBA00017322"/>
    </source>
</evidence>
<keyword evidence="23" id="KW-1185">Reference proteome</keyword>
<dbReference type="Gene3D" id="3.30.565.10">
    <property type="entry name" value="Histidine kinase-like ATPase, C-terminal domain"/>
    <property type="match status" value="1"/>
</dbReference>
<keyword evidence="7" id="KW-0963">Cytoplasm</keyword>
<dbReference type="PRINTS" id="PR00344">
    <property type="entry name" value="BCTRLSENSOR"/>
</dbReference>
<dbReference type="SUPFAM" id="SSF55874">
    <property type="entry name" value="ATPase domain of HSP90 chaperone/DNA topoisomerase II/histidine kinase"/>
    <property type="match status" value="1"/>
</dbReference>
<keyword evidence="14" id="KW-0408">Iron</keyword>
<keyword evidence="19" id="KW-0812">Transmembrane</keyword>
<dbReference type="RefSeq" id="WP_070235649.1">
    <property type="nucleotide sequence ID" value="NZ_CP017478.1"/>
</dbReference>
<evidence type="ECO:0000256" key="12">
    <source>
        <dbReference type="ARBA" id="ARBA00022777"/>
    </source>
</evidence>
<evidence type="ECO:0000256" key="15">
    <source>
        <dbReference type="ARBA" id="ARBA00023012"/>
    </source>
</evidence>
<dbReference type="InterPro" id="IPR005467">
    <property type="entry name" value="His_kinase_dom"/>
</dbReference>
<feature type="domain" description="Histidine kinase" evidence="21">
    <location>
        <begin position="539"/>
        <end position="626"/>
    </location>
</feature>
<feature type="chain" id="PRO_5009110752" description="Oxygen sensor histidine kinase NreB" evidence="20">
    <location>
        <begin position="22"/>
        <end position="626"/>
    </location>
</feature>
<dbReference type="Pfam" id="PF07730">
    <property type="entry name" value="HisKA_3"/>
    <property type="match status" value="1"/>
</dbReference>
<evidence type="ECO:0000256" key="16">
    <source>
        <dbReference type="ARBA" id="ARBA00023014"/>
    </source>
</evidence>
<evidence type="ECO:0000256" key="13">
    <source>
        <dbReference type="ARBA" id="ARBA00022840"/>
    </source>
</evidence>